<evidence type="ECO:0008006" key="5">
    <source>
        <dbReference type="Google" id="ProtNLM"/>
    </source>
</evidence>
<accession>A0A7S9X7T8</accession>
<feature type="signal peptide" evidence="2">
    <location>
        <begin position="1"/>
        <end position="21"/>
    </location>
</feature>
<dbReference type="AlphaFoldDB" id="A0A7S9X7T8"/>
<dbReference type="PROSITE" id="PS51257">
    <property type="entry name" value="PROKAR_LIPOPROTEIN"/>
    <property type="match status" value="1"/>
</dbReference>
<evidence type="ECO:0000256" key="2">
    <source>
        <dbReference type="SAM" id="SignalP"/>
    </source>
</evidence>
<keyword evidence="2" id="KW-0732">Signal</keyword>
<evidence type="ECO:0000313" key="4">
    <source>
        <dbReference type="Proteomes" id="UP000594535"/>
    </source>
</evidence>
<dbReference type="Proteomes" id="UP000594535">
    <property type="component" value="Chromosome"/>
</dbReference>
<protein>
    <recommendedName>
        <fullName evidence="5">Lipoprotein</fullName>
    </recommendedName>
</protein>
<evidence type="ECO:0000313" key="3">
    <source>
        <dbReference type="EMBL" id="QPI07574.1"/>
    </source>
</evidence>
<sequence length="133" mass="14498">MKKLMIIAVAGLLAFSGCAKKQAEPAPQNAPEPKIESSVDSHGCMPSAGQSYSEFKNGCVQVFNVADVRLDDPDNKTLAVYGIFNKKKNKVEIFWASLGNESQILSKKGKKFVSEDGSIQLEKAGKKYKISKK</sequence>
<gene>
    <name evidence="3" type="ORF">G5B96_09740</name>
</gene>
<dbReference type="EMBL" id="CP049232">
    <property type="protein sequence ID" value="QPI07574.1"/>
    <property type="molecule type" value="Genomic_DNA"/>
</dbReference>
<evidence type="ECO:0000256" key="1">
    <source>
        <dbReference type="SAM" id="MobiDB-lite"/>
    </source>
</evidence>
<proteinExistence type="predicted"/>
<name>A0A7S9X7T8_9BACT</name>
<reference evidence="3 4" key="1">
    <citation type="journal article" date="2020" name="Microb. Genom.">
        <title>Analysis of complete Campylobacter concisus genomes identifies genomospecies features, secretion systems and novel plasmids and their association with severe ulcerative colitis.</title>
        <authorList>
            <person name="Liu F."/>
            <person name="Chen S."/>
            <person name="Luu L.D.W."/>
            <person name="Lee S.A."/>
            <person name="Tay A.C.Y."/>
            <person name="Wu R."/>
            <person name="Riordan S.M."/>
            <person name="Lan R."/>
            <person name="Liu L."/>
            <person name="Zhang L."/>
        </authorList>
    </citation>
    <scope>NUCLEOTIDE SEQUENCE [LARGE SCALE GENOMIC DNA]</scope>
    <source>
        <strain evidence="3 4">H9O-S2</strain>
    </source>
</reference>
<feature type="chain" id="PRO_5032287976" description="Lipoprotein" evidence="2">
    <location>
        <begin position="22"/>
        <end position="133"/>
    </location>
</feature>
<dbReference type="RefSeq" id="WP_021089941.1">
    <property type="nucleotide sequence ID" value="NZ_CP049232.1"/>
</dbReference>
<organism evidence="3 4">
    <name type="scientific">Campylobacter concisus</name>
    <dbReference type="NCBI Taxonomy" id="199"/>
    <lineage>
        <taxon>Bacteria</taxon>
        <taxon>Pseudomonadati</taxon>
        <taxon>Campylobacterota</taxon>
        <taxon>Epsilonproteobacteria</taxon>
        <taxon>Campylobacterales</taxon>
        <taxon>Campylobacteraceae</taxon>
        <taxon>Campylobacter</taxon>
    </lineage>
</organism>
<feature type="region of interest" description="Disordered" evidence="1">
    <location>
        <begin position="23"/>
        <end position="45"/>
    </location>
</feature>